<feature type="signal peptide" evidence="1">
    <location>
        <begin position="1"/>
        <end position="23"/>
    </location>
</feature>
<dbReference type="Pfam" id="PF11276">
    <property type="entry name" value="DUF3078"/>
    <property type="match status" value="1"/>
</dbReference>
<evidence type="ECO:0000256" key="1">
    <source>
        <dbReference type="SAM" id="SignalP"/>
    </source>
</evidence>
<reference evidence="3" key="1">
    <citation type="submission" date="2018-02" db="EMBL/GenBank/DDBJ databases">
        <authorList>
            <person name="Clavel T."/>
            <person name="Strowig T."/>
        </authorList>
    </citation>
    <scope>NUCLEOTIDE SEQUENCE [LARGE SCALE GENOMIC DNA]</scope>
    <source>
        <strain evidence="3">DSM 100764</strain>
    </source>
</reference>
<evidence type="ECO:0000313" key="2">
    <source>
        <dbReference type="EMBL" id="PWB09351.1"/>
    </source>
</evidence>
<dbReference type="Proteomes" id="UP000244925">
    <property type="component" value="Unassembled WGS sequence"/>
</dbReference>
<dbReference type="AlphaFoldDB" id="A0A2V1J1I3"/>
<keyword evidence="1" id="KW-0732">Signal</keyword>
<organism evidence="2 3">
    <name type="scientific">Paramuribaculum intestinale</name>
    <dbReference type="NCBI Taxonomy" id="2094151"/>
    <lineage>
        <taxon>Bacteria</taxon>
        <taxon>Pseudomonadati</taxon>
        <taxon>Bacteroidota</taxon>
        <taxon>Bacteroidia</taxon>
        <taxon>Bacteroidales</taxon>
        <taxon>Muribaculaceae</taxon>
        <taxon>Paramuribaculum</taxon>
    </lineage>
</organism>
<comment type="caution">
    <text evidence="2">The sequence shown here is derived from an EMBL/GenBank/DDBJ whole genome shotgun (WGS) entry which is preliminary data.</text>
</comment>
<keyword evidence="3" id="KW-1185">Reference proteome</keyword>
<name>A0A2V1J1I3_9BACT</name>
<proteinExistence type="predicted"/>
<dbReference type="InterPro" id="IPR021428">
    <property type="entry name" value="DUF3078"/>
</dbReference>
<accession>A0A2V1J1I3</accession>
<gene>
    <name evidence="2" type="ORF">C5O25_01540</name>
</gene>
<evidence type="ECO:0000313" key="3">
    <source>
        <dbReference type="Proteomes" id="UP000244925"/>
    </source>
</evidence>
<sequence>MTMKRLILHMTLLALSAISGAVAAATPLRSALCRETIQPAYGETAHTVSNDPDTVIILPWFDDELADDIHMLDTANIEPDTIITDYYRTIFPIPAGDYSKPVFDGYQFLDTLTLERPEHSAIAGDAYYWLDDLKRGRLLVARARQQYMSQNPQAVRYNVWMLPERPKEYAAIINPHTRRIEMQERAVGDRRNEVTSLAPEIDRKIWIQSLAVTAQFSQAYVSPNWYQGGNRSLIMLVNAAYNVKLNQHYYPNLLFETSAGYKLGTNTAPDDTIRSMNISEDLLQINSTFGYKAARRWYYSLNLQFKTQLFNSYPSNSDKLKSAFLSPGELNLGLGMTYNYQNDKKTFDFNATIAPLSWQLSTCISQRINEESYGIRPGRNARCEYGSNAEYKLSWKITYNIKYQSRLFLFSDYSRFQGDWEHTLSFNINRYLSTNIYAHMRYDTSSVRDGGWSKFQFKEILSFGFAYTFANT</sequence>
<dbReference type="EMBL" id="PUBV01000002">
    <property type="protein sequence ID" value="PWB09351.1"/>
    <property type="molecule type" value="Genomic_DNA"/>
</dbReference>
<feature type="chain" id="PRO_5016087069" evidence="1">
    <location>
        <begin position="24"/>
        <end position="472"/>
    </location>
</feature>
<protein>
    <submittedName>
        <fullName evidence="2">DUF3078 domain-containing protein</fullName>
    </submittedName>
</protein>